<reference evidence="4" key="2">
    <citation type="submission" date="2021-09" db="EMBL/GenBank/DDBJ databases">
        <authorList>
            <person name="Jia N."/>
            <person name="Wang J."/>
            <person name="Shi W."/>
            <person name="Du L."/>
            <person name="Sun Y."/>
            <person name="Zhan W."/>
            <person name="Jiang J."/>
            <person name="Wang Q."/>
            <person name="Zhang B."/>
            <person name="Ji P."/>
            <person name="Sakyi L.B."/>
            <person name="Cui X."/>
            <person name="Yuan T."/>
            <person name="Jiang B."/>
            <person name="Yang W."/>
            <person name="Lam T.T.-Y."/>
            <person name="Chang Q."/>
            <person name="Ding S."/>
            <person name="Wang X."/>
            <person name="Zhu J."/>
            <person name="Ruan X."/>
            <person name="Zhao L."/>
            <person name="Wei J."/>
            <person name="Que T."/>
            <person name="Du C."/>
            <person name="Cheng J."/>
            <person name="Dai P."/>
            <person name="Han X."/>
            <person name="Huang E."/>
            <person name="Gao Y."/>
            <person name="Liu J."/>
            <person name="Shao H."/>
            <person name="Ye R."/>
            <person name="Li L."/>
            <person name="Wei W."/>
            <person name="Wang X."/>
            <person name="Wang C."/>
            <person name="Huo Q."/>
            <person name="Li W."/>
            <person name="Guo W."/>
            <person name="Chen H."/>
            <person name="Chen S."/>
            <person name="Zhou L."/>
            <person name="Zhou L."/>
            <person name="Ni X."/>
            <person name="Tian J."/>
            <person name="Zhou Y."/>
            <person name="Sheng Y."/>
            <person name="Liu T."/>
            <person name="Pan Y."/>
            <person name="Xia L."/>
            <person name="Li J."/>
            <person name="Zhao F."/>
            <person name="Cao W."/>
        </authorList>
    </citation>
    <scope>NUCLEOTIDE SEQUENCE</scope>
    <source>
        <strain evidence="4">Rsan-2018</strain>
        <tissue evidence="4">Larvae</tissue>
    </source>
</reference>
<organism evidence="4 5">
    <name type="scientific">Rhipicephalus sanguineus</name>
    <name type="common">Brown dog tick</name>
    <name type="synonym">Ixodes sanguineus</name>
    <dbReference type="NCBI Taxonomy" id="34632"/>
    <lineage>
        <taxon>Eukaryota</taxon>
        <taxon>Metazoa</taxon>
        <taxon>Ecdysozoa</taxon>
        <taxon>Arthropoda</taxon>
        <taxon>Chelicerata</taxon>
        <taxon>Arachnida</taxon>
        <taxon>Acari</taxon>
        <taxon>Parasitiformes</taxon>
        <taxon>Ixodida</taxon>
        <taxon>Ixodoidea</taxon>
        <taxon>Ixodidae</taxon>
        <taxon>Rhipicephalinae</taxon>
        <taxon>Rhipicephalus</taxon>
        <taxon>Rhipicephalus</taxon>
    </lineage>
</organism>
<evidence type="ECO:0000313" key="5">
    <source>
        <dbReference type="Proteomes" id="UP000821837"/>
    </source>
</evidence>
<evidence type="ECO:0000256" key="1">
    <source>
        <dbReference type="ARBA" id="ARBA00004123"/>
    </source>
</evidence>
<comment type="caution">
    <text evidence="4">The sequence shown here is derived from an EMBL/GenBank/DDBJ whole genome shotgun (WGS) entry which is preliminary data.</text>
</comment>
<gene>
    <name evidence="4" type="ORF">HPB52_025514</name>
</gene>
<feature type="region of interest" description="Disordered" evidence="3">
    <location>
        <begin position="1"/>
        <end position="22"/>
    </location>
</feature>
<evidence type="ECO:0000256" key="2">
    <source>
        <dbReference type="ARBA" id="ARBA00023242"/>
    </source>
</evidence>
<dbReference type="PANTHER" id="PTHR16171">
    <property type="entry name" value="DNA REPAIR PROTEIN COMPLEMENTING XP-G CELLS-RELATED"/>
    <property type="match status" value="1"/>
</dbReference>
<reference evidence="4" key="1">
    <citation type="journal article" date="2020" name="Cell">
        <title>Large-Scale Comparative Analyses of Tick Genomes Elucidate Their Genetic Diversity and Vector Capacities.</title>
        <authorList>
            <consortium name="Tick Genome and Microbiome Consortium (TIGMIC)"/>
            <person name="Jia N."/>
            <person name="Wang J."/>
            <person name="Shi W."/>
            <person name="Du L."/>
            <person name="Sun Y."/>
            <person name="Zhan W."/>
            <person name="Jiang J.F."/>
            <person name="Wang Q."/>
            <person name="Zhang B."/>
            <person name="Ji P."/>
            <person name="Bell-Sakyi L."/>
            <person name="Cui X.M."/>
            <person name="Yuan T.T."/>
            <person name="Jiang B.G."/>
            <person name="Yang W.F."/>
            <person name="Lam T.T."/>
            <person name="Chang Q.C."/>
            <person name="Ding S.J."/>
            <person name="Wang X.J."/>
            <person name="Zhu J.G."/>
            <person name="Ruan X.D."/>
            <person name="Zhao L."/>
            <person name="Wei J.T."/>
            <person name="Ye R.Z."/>
            <person name="Que T.C."/>
            <person name="Du C.H."/>
            <person name="Zhou Y.H."/>
            <person name="Cheng J.X."/>
            <person name="Dai P.F."/>
            <person name="Guo W.B."/>
            <person name="Han X.H."/>
            <person name="Huang E.J."/>
            <person name="Li L.F."/>
            <person name="Wei W."/>
            <person name="Gao Y.C."/>
            <person name="Liu J.Z."/>
            <person name="Shao H.Z."/>
            <person name="Wang X."/>
            <person name="Wang C.C."/>
            <person name="Yang T.C."/>
            <person name="Huo Q.B."/>
            <person name="Li W."/>
            <person name="Chen H.Y."/>
            <person name="Chen S.E."/>
            <person name="Zhou L.G."/>
            <person name="Ni X.B."/>
            <person name="Tian J.H."/>
            <person name="Sheng Y."/>
            <person name="Liu T."/>
            <person name="Pan Y.S."/>
            <person name="Xia L.Y."/>
            <person name="Li J."/>
            <person name="Zhao F."/>
            <person name="Cao W.C."/>
        </authorList>
    </citation>
    <scope>NUCLEOTIDE SEQUENCE</scope>
    <source>
        <strain evidence="4">Rsan-2018</strain>
    </source>
</reference>
<comment type="subcellular location">
    <subcellularLocation>
        <location evidence="1">Nucleus</location>
    </subcellularLocation>
</comment>
<sequence length="93" mass="10541">MAHSTWLEKAKEEKVQPGSKTRSHLVRLSLEPGFPSSRVAQAYLEPTVDESRETFSWGTPDLDALRTYPFKSCISVKPCVQGMRSCRYQHNAV</sequence>
<dbReference type="VEuPathDB" id="VectorBase:RSAN_042028"/>
<dbReference type="GO" id="GO:0004520">
    <property type="term" value="F:DNA endonuclease activity"/>
    <property type="evidence" value="ECO:0007669"/>
    <property type="project" value="TreeGrafter"/>
</dbReference>
<dbReference type="Proteomes" id="UP000821837">
    <property type="component" value="Unassembled WGS sequence"/>
</dbReference>
<keyword evidence="5" id="KW-1185">Reference proteome</keyword>
<dbReference type="GO" id="GO:0003697">
    <property type="term" value="F:single-stranded DNA binding"/>
    <property type="evidence" value="ECO:0007669"/>
    <property type="project" value="TreeGrafter"/>
</dbReference>
<keyword evidence="2" id="KW-0539">Nucleus</keyword>
<dbReference type="GO" id="GO:0005634">
    <property type="term" value="C:nucleus"/>
    <property type="evidence" value="ECO:0007669"/>
    <property type="project" value="UniProtKB-SubCell"/>
</dbReference>
<accession>A0A9D4P8W8</accession>
<evidence type="ECO:0000256" key="3">
    <source>
        <dbReference type="SAM" id="MobiDB-lite"/>
    </source>
</evidence>
<name>A0A9D4P8W8_RHISA</name>
<dbReference type="PANTHER" id="PTHR16171:SF7">
    <property type="entry name" value="DNA REPAIR PROTEIN RAD2"/>
    <property type="match status" value="1"/>
</dbReference>
<evidence type="ECO:0000313" key="4">
    <source>
        <dbReference type="EMBL" id="KAH7931636.1"/>
    </source>
</evidence>
<feature type="compositionally biased region" description="Basic and acidic residues" evidence="3">
    <location>
        <begin position="1"/>
        <end position="15"/>
    </location>
</feature>
<proteinExistence type="predicted"/>
<dbReference type="EMBL" id="JABSTV010002133">
    <property type="protein sequence ID" value="KAH7931636.1"/>
    <property type="molecule type" value="Genomic_DNA"/>
</dbReference>
<protein>
    <submittedName>
        <fullName evidence="4">Uncharacterized protein</fullName>
    </submittedName>
</protein>
<dbReference type="AlphaFoldDB" id="A0A9D4P8W8"/>